<feature type="region of interest" description="Disordered" evidence="1">
    <location>
        <begin position="64"/>
        <end position="85"/>
    </location>
</feature>
<sequence>MTMPPSAQWPPPPPQGPPPQYWGTPHPPPKRGGKTKWVLGGLGILVVVVVTIVATLFATRKEPDRAQPDLSMPGHSSAAGSNFRSDDDRAAAAIVLEDPTCESWEHIANSFGQAANNGWDRRDPATPATAWTPDARNQYEAFGAATESAADRSNELAKQTPHRVMRELYQQFAAYGRAYADSLSSYEQKDDHLIRVAISGSSALTAICRALTYGSAGARSPLIADAAPSMTPPAATQSESPQLFLQSNIPACSEWMPVVNQFEVDSSAWRSVDPNIAASQMNLTQRSILTAIAPVMNAFATNIQLIGRHSGDPLFIDFATLSAQYLRAYAASLVTYVPADDYLQVAAGTIGGIITEA</sequence>
<keyword evidence="2" id="KW-1133">Transmembrane helix</keyword>
<dbReference type="EMBL" id="JYNU01000057">
    <property type="protein sequence ID" value="KMO69364.1"/>
    <property type="molecule type" value="Genomic_DNA"/>
</dbReference>
<dbReference type="AlphaFoldDB" id="A0A0J6VGE8"/>
<proteinExistence type="predicted"/>
<accession>A0A0J6VGE8</accession>
<dbReference type="Proteomes" id="UP000036313">
    <property type="component" value="Unassembled WGS sequence"/>
</dbReference>
<organism evidence="3 4">
    <name type="scientific">Mycolicibacterium obuense</name>
    <dbReference type="NCBI Taxonomy" id="1807"/>
    <lineage>
        <taxon>Bacteria</taxon>
        <taxon>Bacillati</taxon>
        <taxon>Actinomycetota</taxon>
        <taxon>Actinomycetes</taxon>
        <taxon>Mycobacteriales</taxon>
        <taxon>Mycobacteriaceae</taxon>
        <taxon>Mycolicibacterium</taxon>
    </lineage>
</organism>
<feature type="compositionally biased region" description="Pro residues" evidence="1">
    <location>
        <begin position="7"/>
        <end position="20"/>
    </location>
</feature>
<feature type="transmembrane region" description="Helical" evidence="2">
    <location>
        <begin position="37"/>
        <end position="58"/>
    </location>
</feature>
<comment type="caution">
    <text evidence="3">The sequence shown here is derived from an EMBL/GenBank/DDBJ whole genome shotgun (WGS) entry which is preliminary data.</text>
</comment>
<keyword evidence="2" id="KW-0472">Membrane</keyword>
<dbReference type="PATRIC" id="fig|1807.14.peg.4826"/>
<keyword evidence="2" id="KW-0812">Transmembrane</keyword>
<reference evidence="3 4" key="1">
    <citation type="journal article" date="2015" name="Genome Biol. Evol.">
        <title>Characterization of Three Mycobacterium spp. with Potential Use in Bioremediation by Genome Sequencing and Comparative Genomics.</title>
        <authorList>
            <person name="Das S."/>
            <person name="Pettersson B.M."/>
            <person name="Behra P.R."/>
            <person name="Ramesh M."/>
            <person name="Dasgupta S."/>
            <person name="Bhattacharya A."/>
            <person name="Kirsebom L.A."/>
        </authorList>
    </citation>
    <scope>NUCLEOTIDE SEQUENCE [LARGE SCALE GENOMIC DNA]</scope>
    <source>
        <strain evidence="3 4">DSM 44075</strain>
    </source>
</reference>
<evidence type="ECO:0000313" key="4">
    <source>
        <dbReference type="Proteomes" id="UP000036313"/>
    </source>
</evidence>
<gene>
    <name evidence="3" type="ORF">MOBUDSM44075_04790</name>
</gene>
<protein>
    <submittedName>
        <fullName evidence="3">Uncharacterized protein</fullName>
    </submittedName>
</protein>
<evidence type="ECO:0000256" key="2">
    <source>
        <dbReference type="SAM" id="Phobius"/>
    </source>
</evidence>
<name>A0A0J6VGE8_9MYCO</name>
<evidence type="ECO:0000313" key="3">
    <source>
        <dbReference type="EMBL" id="KMO69364.1"/>
    </source>
</evidence>
<evidence type="ECO:0000256" key="1">
    <source>
        <dbReference type="SAM" id="MobiDB-lite"/>
    </source>
</evidence>
<feature type="region of interest" description="Disordered" evidence="1">
    <location>
        <begin position="1"/>
        <end position="34"/>
    </location>
</feature>